<gene>
    <name evidence="5" type="ORF">ACFOEB_02500</name>
</gene>
<dbReference type="SUPFAM" id="SSF56059">
    <property type="entry name" value="Glutathione synthetase ATP-binding domain-like"/>
    <property type="match status" value="1"/>
</dbReference>
<name>A0ABV7HPN0_9GAMM</name>
<dbReference type="EMBL" id="JBHRTL010000003">
    <property type="protein sequence ID" value="MFC3154055.1"/>
    <property type="molecule type" value="Genomic_DNA"/>
</dbReference>
<sequence>MTQLKIIVEKASDWTGLYPSADVILASDYLADADTRQRCRVINLCRQYDYLSTGYYCSLLAEARGHKVLPSVKTLRDLSRRQWQEVLALNVKIDEKLNAIAGTSDSVSLLVCFGKTEAEPLAELARALFEQIAAPILRIRFKRKSGWQIQSLETVPLGQLQEAEQTLFANALDSFSRLIWRKPRARKEYKYDLAILVDNQEPMPPSNSTAIKRFIKAAAKQGIMAETIGRGDINRLSEFDALFIRATTSVNHFTYRFARRAQAEGLVVIDDPDSILRCTNKVYLTQLLKTHKLPMPPTRILSRADMGSEQALIDELGLPVVVKIPDGSFSVGVKKAGSREELAAVMQEMFKDSALLLAQRYLYTEFDWRIGVLAGQPIYACRYFMAKNHWQIYHHSSKGTASGGFDAMGTFEVPKPVLKAAVAASKLIGNGFYGVDLKQNGNDISIIEVNDNPSIDSAVEDKYLGLELYDVIMTEFKRRLDERG</sequence>
<proteinExistence type="predicted"/>
<dbReference type="Gene3D" id="3.40.50.20">
    <property type="match status" value="1"/>
</dbReference>
<protein>
    <submittedName>
        <fullName evidence="5">RimK family protein</fullName>
    </submittedName>
</protein>
<dbReference type="InterPro" id="IPR011761">
    <property type="entry name" value="ATP-grasp"/>
</dbReference>
<keyword evidence="1" id="KW-0436">Ligase</keyword>
<keyword evidence="3" id="KW-0547">Nucleotide-binding</keyword>
<accession>A0ABV7HPN0</accession>
<evidence type="ECO:0000256" key="3">
    <source>
        <dbReference type="PROSITE-ProRule" id="PRU00409"/>
    </source>
</evidence>
<feature type="domain" description="ATP-grasp" evidence="4">
    <location>
        <begin position="285"/>
        <end position="477"/>
    </location>
</feature>
<dbReference type="RefSeq" id="WP_382414135.1">
    <property type="nucleotide sequence ID" value="NZ_AP031500.1"/>
</dbReference>
<organism evidence="5 6">
    <name type="scientific">Gilvimarinus japonicus</name>
    <dbReference type="NCBI Taxonomy" id="1796469"/>
    <lineage>
        <taxon>Bacteria</taxon>
        <taxon>Pseudomonadati</taxon>
        <taxon>Pseudomonadota</taxon>
        <taxon>Gammaproteobacteria</taxon>
        <taxon>Cellvibrionales</taxon>
        <taxon>Cellvibrionaceae</taxon>
        <taxon>Gilvimarinus</taxon>
    </lineage>
</organism>
<keyword evidence="3" id="KW-0067">ATP-binding</keyword>
<dbReference type="InterPro" id="IPR013815">
    <property type="entry name" value="ATP_grasp_subdomain_1"/>
</dbReference>
<evidence type="ECO:0000256" key="1">
    <source>
        <dbReference type="ARBA" id="ARBA00022598"/>
    </source>
</evidence>
<dbReference type="Pfam" id="PF14401">
    <property type="entry name" value="RLAN"/>
    <property type="match status" value="1"/>
</dbReference>
<comment type="caution">
    <text evidence="5">The sequence shown here is derived from an EMBL/GenBank/DDBJ whole genome shotgun (WGS) entry which is preliminary data.</text>
</comment>
<dbReference type="PROSITE" id="PS50975">
    <property type="entry name" value="ATP_GRASP"/>
    <property type="match status" value="1"/>
</dbReference>
<dbReference type="Gene3D" id="3.30.470.20">
    <property type="entry name" value="ATP-grasp fold, B domain"/>
    <property type="match status" value="1"/>
</dbReference>
<keyword evidence="2" id="KW-0464">Manganese</keyword>
<evidence type="ECO:0000256" key="2">
    <source>
        <dbReference type="ARBA" id="ARBA00023211"/>
    </source>
</evidence>
<dbReference type="InterPro" id="IPR011095">
    <property type="entry name" value="Dala_Dala_lig_C"/>
</dbReference>
<dbReference type="PANTHER" id="PTHR21621">
    <property type="entry name" value="RIBOSOMAL PROTEIN S6 MODIFICATION PROTEIN"/>
    <property type="match status" value="1"/>
</dbReference>
<evidence type="ECO:0000259" key="4">
    <source>
        <dbReference type="PROSITE" id="PS50975"/>
    </source>
</evidence>
<evidence type="ECO:0000313" key="5">
    <source>
        <dbReference type="EMBL" id="MFC3154055.1"/>
    </source>
</evidence>
<dbReference type="PANTHER" id="PTHR21621:SF0">
    <property type="entry name" value="BETA-CITRYLGLUTAMATE SYNTHASE B-RELATED"/>
    <property type="match status" value="1"/>
</dbReference>
<evidence type="ECO:0000313" key="6">
    <source>
        <dbReference type="Proteomes" id="UP001595548"/>
    </source>
</evidence>
<dbReference type="InterPro" id="IPR025839">
    <property type="entry name" value="RLAN_dom"/>
</dbReference>
<reference evidence="6" key="1">
    <citation type="journal article" date="2019" name="Int. J. Syst. Evol. Microbiol.">
        <title>The Global Catalogue of Microorganisms (GCM) 10K type strain sequencing project: providing services to taxonomists for standard genome sequencing and annotation.</title>
        <authorList>
            <consortium name="The Broad Institute Genomics Platform"/>
            <consortium name="The Broad Institute Genome Sequencing Center for Infectious Disease"/>
            <person name="Wu L."/>
            <person name="Ma J."/>
        </authorList>
    </citation>
    <scope>NUCLEOTIDE SEQUENCE [LARGE SCALE GENOMIC DNA]</scope>
    <source>
        <strain evidence="6">KCTC 52141</strain>
    </source>
</reference>
<dbReference type="Proteomes" id="UP001595548">
    <property type="component" value="Unassembled WGS sequence"/>
</dbReference>
<keyword evidence="6" id="KW-1185">Reference proteome</keyword>
<dbReference type="Gene3D" id="3.30.1490.20">
    <property type="entry name" value="ATP-grasp fold, A domain"/>
    <property type="match status" value="1"/>
</dbReference>
<dbReference type="Pfam" id="PF07478">
    <property type="entry name" value="Dala_Dala_lig_C"/>
    <property type="match status" value="1"/>
</dbReference>